<evidence type="ECO:0000313" key="3">
    <source>
        <dbReference type="Proteomes" id="UP000000387"/>
    </source>
</evidence>
<reference evidence="3" key="1">
    <citation type="submission" date="2010-10" db="EMBL/GenBank/DDBJ databases">
        <title>The complete genome of Rothia dentocariosa ATCC 17931.</title>
        <authorList>
            <person name="Muzny D."/>
            <person name="Qin X."/>
            <person name="Buhay C."/>
            <person name="Dugan-Rocha S."/>
            <person name="Ding Y."/>
            <person name="Chen G."/>
            <person name="Hawes A."/>
            <person name="Holder M."/>
            <person name="Jhangiani S."/>
            <person name="Johnson A."/>
            <person name="Khan Z."/>
            <person name="Li Z."/>
            <person name="Liu W."/>
            <person name="Liu X."/>
            <person name="Perez L."/>
            <person name="Shen H."/>
            <person name="Wang Q."/>
            <person name="Watt J."/>
            <person name="Xi L."/>
            <person name="Xin Y."/>
            <person name="Zhou J."/>
            <person name="Deng J."/>
            <person name="Jiang H."/>
            <person name="Liu Y."/>
            <person name="Qu J."/>
            <person name="Song X.-Z."/>
            <person name="Zhang L."/>
            <person name="Villasana D."/>
            <person name="Johnson A."/>
            <person name="Liu J."/>
            <person name="Liyanage D."/>
            <person name="Lorensuhewa L."/>
            <person name="Robinson T."/>
            <person name="Song A."/>
            <person name="Song B.-B."/>
            <person name="Dinh H."/>
            <person name="Thornton R."/>
            <person name="Coyle M."/>
            <person name="Francisco L."/>
            <person name="Jackson L."/>
            <person name="Javaid M."/>
            <person name="Korchina V."/>
            <person name="Kovar C."/>
            <person name="Mata R."/>
            <person name="Mathew T."/>
            <person name="Ngo R."/>
            <person name="Nguyen L."/>
            <person name="Nguyen N."/>
            <person name="Okwuonu G."/>
            <person name="Ongeri F."/>
            <person name="Pham C."/>
            <person name="Simmons D."/>
            <person name="Wilczek-Boney K."/>
            <person name="Hale W."/>
            <person name="Jakkamsetti A."/>
            <person name="Pham P."/>
            <person name="Ruth R."/>
            <person name="San Lucas F."/>
            <person name="Warren J."/>
            <person name="Zhang J."/>
            <person name="Zhao Z."/>
            <person name="Zhou C."/>
            <person name="Zhu D."/>
            <person name="Lee S."/>
            <person name="Bess C."/>
            <person name="Blankenburg K."/>
            <person name="Forbes L."/>
            <person name="Fu Q."/>
            <person name="Gubbala S."/>
            <person name="Hirani K."/>
            <person name="Jayaseelan J.C."/>
            <person name="Lara F."/>
            <person name="Munidasa M."/>
            <person name="Palculict T."/>
            <person name="Patil S."/>
            <person name="Pu L.-L."/>
            <person name="Saada N."/>
            <person name="Tang L."/>
            <person name="Weissenberger G."/>
            <person name="Zhu Y."/>
            <person name="Hemphill L."/>
            <person name="Shang Y."/>
            <person name="Youmans B."/>
            <person name="Ayvaz T."/>
            <person name="Ross M."/>
            <person name="Santibanez J."/>
            <person name="Aqrawi P."/>
            <person name="Gross S."/>
            <person name="Joshi V."/>
            <person name="Fowler G."/>
            <person name="Nazareth L."/>
            <person name="Reid J."/>
            <person name="Worley K."/>
            <person name="Petrosino J."/>
            <person name="Highlander S."/>
            <person name="Gibbs R."/>
        </authorList>
    </citation>
    <scope>NUCLEOTIDE SEQUENCE [LARGE SCALE GENOMIC DNA]</scope>
    <source>
        <strain evidence="3">ATCC 17931 / CDC X599 / XDIA</strain>
    </source>
</reference>
<evidence type="ECO:0000313" key="2">
    <source>
        <dbReference type="EMBL" id="ADP41629.1"/>
    </source>
</evidence>
<keyword evidence="1" id="KW-0812">Transmembrane</keyword>
<dbReference type="EMBL" id="CP002280">
    <property type="protein sequence ID" value="ADP41629.1"/>
    <property type="molecule type" value="Genomic_DNA"/>
</dbReference>
<feature type="transmembrane region" description="Helical" evidence="1">
    <location>
        <begin position="20"/>
        <end position="38"/>
    </location>
</feature>
<proteinExistence type="predicted"/>
<accession>E3H3R0</accession>
<dbReference type="AlphaFoldDB" id="E3H3R0"/>
<dbReference type="KEGG" id="rdn:HMPREF0733_12172"/>
<sequence length="40" mass="4801">MFRFVYKVFKLFQDSPRGMLLSFKSILCIFSVFVVEYSRA</sequence>
<evidence type="ECO:0000256" key="1">
    <source>
        <dbReference type="SAM" id="Phobius"/>
    </source>
</evidence>
<dbReference type="HOGENOM" id="CLU_3295947_0_0_11"/>
<dbReference type="Proteomes" id="UP000000387">
    <property type="component" value="Chromosome"/>
</dbReference>
<name>E3H3R0_ROTDC</name>
<keyword evidence="1" id="KW-0472">Membrane</keyword>
<gene>
    <name evidence="2" type="ordered locus">HMPREF0733_12172</name>
</gene>
<organism evidence="2 3">
    <name type="scientific">Rothia dentocariosa (strain ATCC 17931 / CDC X599 / XDIA)</name>
    <dbReference type="NCBI Taxonomy" id="762948"/>
    <lineage>
        <taxon>Bacteria</taxon>
        <taxon>Bacillati</taxon>
        <taxon>Actinomycetota</taxon>
        <taxon>Actinomycetes</taxon>
        <taxon>Micrococcales</taxon>
        <taxon>Micrococcaceae</taxon>
        <taxon>Rothia</taxon>
    </lineage>
</organism>
<protein>
    <submittedName>
        <fullName evidence="2">Uncharacterized protein</fullName>
    </submittedName>
</protein>
<keyword evidence="1" id="KW-1133">Transmembrane helix</keyword>